<protein>
    <submittedName>
        <fullName evidence="2">SGNH/GDSL hydrolase family protein</fullName>
    </submittedName>
</protein>
<dbReference type="InterPro" id="IPR036514">
    <property type="entry name" value="SGNH_hydro_sf"/>
</dbReference>
<keyword evidence="2" id="KW-0378">Hydrolase</keyword>
<dbReference type="AlphaFoldDB" id="A0A6L9LB70"/>
<dbReference type="Gene3D" id="3.40.50.1110">
    <property type="entry name" value="SGNH hydrolase"/>
    <property type="match status" value="1"/>
</dbReference>
<accession>A0A6L9LB70</accession>
<dbReference type="RefSeq" id="WP_163948225.1">
    <property type="nucleotide sequence ID" value="NZ_JAAFZH010000004.1"/>
</dbReference>
<keyword evidence="1" id="KW-0732">Signal</keyword>
<dbReference type="GO" id="GO:0016788">
    <property type="term" value="F:hydrolase activity, acting on ester bonds"/>
    <property type="evidence" value="ECO:0007669"/>
    <property type="project" value="UniProtKB-ARBA"/>
</dbReference>
<dbReference type="Proteomes" id="UP000474175">
    <property type="component" value="Unassembled WGS sequence"/>
</dbReference>
<sequence>MFKYLSLCLLLILPLLSKGQSSGFPTTLLNTVRTVNYTEAERIRIEGLDLETAGLTYPTGFPASTTTTVANSSTLSFGTFGSPVTVGGFNPPITKKWYIDHYTLGTTIPVFARVSMGRPNSGDLQLYTGSNSYPANAVIYGGDGAISLRLQGKTDTTRRGALGFGVHGYTASADNDYEAPYHLYIYGDSNTEGTSVAGITSRWEVWTWRLKAYFKGKNQPIHLVDKSAAGQSSVLFDKIRGGGRLQGIKDPSLGLWALGTNDSDTAAYRVNLNRFINDWLKQYEAPLIILGPGPRSAGSSGETLAGYIRAIDAQVVAQFNQPSKVMYLNLGSAFSNVGDTYFTTTDSSTSGNRVHWNVAGQQAIAELLIGFLETRSFRLTGS</sequence>
<comment type="caution">
    <text evidence="2">The sequence shown here is derived from an EMBL/GenBank/DDBJ whole genome shotgun (WGS) entry which is preliminary data.</text>
</comment>
<name>A0A6L9LB70_9BACT</name>
<feature type="chain" id="PRO_5026808930" evidence="1">
    <location>
        <begin position="20"/>
        <end position="382"/>
    </location>
</feature>
<keyword evidence="3" id="KW-1185">Reference proteome</keyword>
<dbReference type="CDD" id="cd00229">
    <property type="entry name" value="SGNH_hydrolase"/>
    <property type="match status" value="1"/>
</dbReference>
<proteinExistence type="predicted"/>
<feature type="signal peptide" evidence="1">
    <location>
        <begin position="1"/>
        <end position="19"/>
    </location>
</feature>
<organism evidence="2 3">
    <name type="scientific">Spirosoma terrae</name>
    <dbReference type="NCBI Taxonomy" id="1968276"/>
    <lineage>
        <taxon>Bacteria</taxon>
        <taxon>Pseudomonadati</taxon>
        <taxon>Bacteroidota</taxon>
        <taxon>Cytophagia</taxon>
        <taxon>Cytophagales</taxon>
        <taxon>Cytophagaceae</taxon>
        <taxon>Spirosoma</taxon>
    </lineage>
</organism>
<evidence type="ECO:0000256" key="1">
    <source>
        <dbReference type="SAM" id="SignalP"/>
    </source>
</evidence>
<evidence type="ECO:0000313" key="3">
    <source>
        <dbReference type="Proteomes" id="UP000474175"/>
    </source>
</evidence>
<reference evidence="2 3" key="1">
    <citation type="submission" date="2020-02" db="EMBL/GenBank/DDBJ databases">
        <title>Draft genome sequence of two Spirosoma agri KCTC 52727 and Spirosoma terrae KCTC 52035.</title>
        <authorList>
            <person name="Rojas J."/>
            <person name="Ambika Manirajan B."/>
            <person name="Suarez C."/>
            <person name="Ratering S."/>
            <person name="Schnell S."/>
        </authorList>
    </citation>
    <scope>NUCLEOTIDE SEQUENCE [LARGE SCALE GENOMIC DNA]</scope>
    <source>
        <strain evidence="2 3">KCTC 52035</strain>
    </source>
</reference>
<dbReference type="EMBL" id="JAAFZH010000004">
    <property type="protein sequence ID" value="NDU95698.1"/>
    <property type="molecule type" value="Genomic_DNA"/>
</dbReference>
<gene>
    <name evidence="2" type="ORF">GK108_12515</name>
</gene>
<evidence type="ECO:0000313" key="2">
    <source>
        <dbReference type="EMBL" id="NDU95698.1"/>
    </source>
</evidence>
<dbReference type="SUPFAM" id="SSF52266">
    <property type="entry name" value="SGNH hydrolase"/>
    <property type="match status" value="1"/>
</dbReference>